<proteinExistence type="predicted"/>
<accession>A0ACB9JTR9</accession>
<reference evidence="2" key="1">
    <citation type="journal article" date="2022" name="Mol. Ecol. Resour.">
        <title>The genomes of chicory, endive, great burdock and yacon provide insights into Asteraceae palaeo-polyploidization history and plant inulin production.</title>
        <authorList>
            <person name="Fan W."/>
            <person name="Wang S."/>
            <person name="Wang H."/>
            <person name="Wang A."/>
            <person name="Jiang F."/>
            <person name="Liu H."/>
            <person name="Zhao H."/>
            <person name="Xu D."/>
            <person name="Zhang Y."/>
        </authorList>
    </citation>
    <scope>NUCLEOTIDE SEQUENCE [LARGE SCALE GENOMIC DNA]</scope>
    <source>
        <strain evidence="2">cv. Yunnan</strain>
    </source>
</reference>
<protein>
    <submittedName>
        <fullName evidence="1">Uncharacterized protein</fullName>
    </submittedName>
</protein>
<dbReference type="Proteomes" id="UP001056120">
    <property type="component" value="Linkage Group LG02"/>
</dbReference>
<comment type="caution">
    <text evidence="1">The sequence shown here is derived from an EMBL/GenBank/DDBJ whole genome shotgun (WGS) entry which is preliminary data.</text>
</comment>
<gene>
    <name evidence="1" type="ORF">L1987_04805</name>
</gene>
<evidence type="ECO:0000313" key="2">
    <source>
        <dbReference type="Proteomes" id="UP001056120"/>
    </source>
</evidence>
<organism evidence="1 2">
    <name type="scientific">Smallanthus sonchifolius</name>
    <dbReference type="NCBI Taxonomy" id="185202"/>
    <lineage>
        <taxon>Eukaryota</taxon>
        <taxon>Viridiplantae</taxon>
        <taxon>Streptophyta</taxon>
        <taxon>Embryophyta</taxon>
        <taxon>Tracheophyta</taxon>
        <taxon>Spermatophyta</taxon>
        <taxon>Magnoliopsida</taxon>
        <taxon>eudicotyledons</taxon>
        <taxon>Gunneridae</taxon>
        <taxon>Pentapetalae</taxon>
        <taxon>asterids</taxon>
        <taxon>campanulids</taxon>
        <taxon>Asterales</taxon>
        <taxon>Asteraceae</taxon>
        <taxon>Asteroideae</taxon>
        <taxon>Heliantheae alliance</taxon>
        <taxon>Millerieae</taxon>
        <taxon>Smallanthus</taxon>
    </lineage>
</organism>
<evidence type="ECO:0000313" key="1">
    <source>
        <dbReference type="EMBL" id="KAI3823370.1"/>
    </source>
</evidence>
<name>A0ACB9JTR9_9ASTR</name>
<sequence>MHVCKTSSKSLDWGYTKNNIYNLSSCMIIIFHIHIHISSERSNLFVMQDKDYKKVSDICPEADVDIMQYCKFHGPGH</sequence>
<keyword evidence="2" id="KW-1185">Reference proteome</keyword>
<reference evidence="1 2" key="2">
    <citation type="journal article" date="2022" name="Mol. Ecol. Resour.">
        <title>The genomes of chicory, endive, great burdock and yacon provide insights into Asteraceae paleo-polyploidization history and plant inulin production.</title>
        <authorList>
            <person name="Fan W."/>
            <person name="Wang S."/>
            <person name="Wang H."/>
            <person name="Wang A."/>
            <person name="Jiang F."/>
            <person name="Liu H."/>
            <person name="Zhao H."/>
            <person name="Xu D."/>
            <person name="Zhang Y."/>
        </authorList>
    </citation>
    <scope>NUCLEOTIDE SEQUENCE [LARGE SCALE GENOMIC DNA]</scope>
    <source>
        <strain evidence="2">cv. Yunnan</strain>
        <tissue evidence="1">Leaves</tissue>
    </source>
</reference>
<dbReference type="EMBL" id="CM042019">
    <property type="protein sequence ID" value="KAI3823370.1"/>
    <property type="molecule type" value="Genomic_DNA"/>
</dbReference>